<name>A0A7R9JVT3_TIMGE</name>
<evidence type="ECO:0000313" key="1">
    <source>
        <dbReference type="EMBL" id="CAD7590848.1"/>
    </source>
</evidence>
<proteinExistence type="predicted"/>
<dbReference type="EMBL" id="OE840491">
    <property type="protein sequence ID" value="CAD7590848.1"/>
    <property type="molecule type" value="Genomic_DNA"/>
</dbReference>
<sequence length="90" mass="10366">MFYNLVQQFWPCGWGIAMIAPSDSLPDPHMFGMRSAGCTTNDMWNRNIGGRFITWLSSKKTLLQHLEKKPLTMTVKAWESPPRRQGKPIE</sequence>
<gene>
    <name evidence="1" type="ORF">TGEB3V08_LOCUS4346</name>
</gene>
<accession>A0A7R9JVT3</accession>
<protein>
    <submittedName>
        <fullName evidence="1">Uncharacterized protein</fullName>
    </submittedName>
</protein>
<reference evidence="1" key="1">
    <citation type="submission" date="2020-11" db="EMBL/GenBank/DDBJ databases">
        <authorList>
            <person name="Tran Van P."/>
        </authorList>
    </citation>
    <scope>NUCLEOTIDE SEQUENCE</scope>
</reference>
<organism evidence="1">
    <name type="scientific">Timema genevievae</name>
    <name type="common">Walking stick</name>
    <dbReference type="NCBI Taxonomy" id="629358"/>
    <lineage>
        <taxon>Eukaryota</taxon>
        <taxon>Metazoa</taxon>
        <taxon>Ecdysozoa</taxon>
        <taxon>Arthropoda</taxon>
        <taxon>Hexapoda</taxon>
        <taxon>Insecta</taxon>
        <taxon>Pterygota</taxon>
        <taxon>Neoptera</taxon>
        <taxon>Polyneoptera</taxon>
        <taxon>Phasmatodea</taxon>
        <taxon>Timematodea</taxon>
        <taxon>Timematoidea</taxon>
        <taxon>Timematidae</taxon>
        <taxon>Timema</taxon>
    </lineage>
</organism>
<dbReference type="AlphaFoldDB" id="A0A7R9JVT3"/>